<dbReference type="EMBL" id="EU755267">
    <property type="protein sequence ID" value="ACI31238.1"/>
    <property type="molecule type" value="Genomic_DNA"/>
</dbReference>
<dbReference type="AlphaFoldDB" id="B8R167"/>
<geneLocation type="chloroplast" evidence="2"/>
<keyword evidence="1" id="KW-0732">Signal</keyword>
<feature type="signal peptide" evidence="1">
    <location>
        <begin position="1"/>
        <end position="21"/>
    </location>
</feature>
<evidence type="ECO:0008006" key="3">
    <source>
        <dbReference type="Google" id="ProtNLM"/>
    </source>
</evidence>
<reference evidence="2" key="1">
    <citation type="journal article" date="2009" name="BMC Genomics">
        <title>The mitochondrial and plastid genomes of Volvox carteri: bloated molecules rich in repetitive DNA.</title>
        <authorList>
            <person name="Smith D.R."/>
            <person name="Lee R.W."/>
        </authorList>
    </citation>
    <scope>NUCLEOTIDE SEQUENCE</scope>
</reference>
<evidence type="ECO:0000256" key="1">
    <source>
        <dbReference type="SAM" id="SignalP"/>
    </source>
</evidence>
<keyword evidence="2" id="KW-0934">Plastid</keyword>
<sequence length="496" mass="60169">MCYRHLFIDLVFFLLLYVTYCQLMNNSKLISLIGFIKPKIKEQNLMLYFTINITKLEINNILANYYNFTNTLNTSSFQIDYALQTKTCVMKLALFLIQKIAGPLTSKKQIINNWSFECFQVWYSFIRHKNKNRGRSPPKLDQTFELTLKKFKKLLLNFFLKKTQKLILFLKQKIKQNLYNCFTCFIKTINFKIVNTFKIFGAFFSLFDFLQKIINFISRQKSFFYKKQHFFDNFFNRITISKAFFYKQAIHAKLQWIFHKTQKILVNSPIYNLVINKLNCKMPFFQEKVCFYFYLRKYHQNFGYIRKLLHAFLFVKNILFCYFNKLKNNQLFMCLRKKLQIYNKKAFFPTTKAKKSLVYFFYFGLAYQRFGKTRLRCAKKNKTKFWCKCNINDILVKLRKQQVTYLKSIFNKTMQSIKNVFDQQGFFIITTTFFTKIKKIVLKLASFVTFFLSKLLWKWAKKVHTQNSNKCLLNKYWIFIQKLARFYFFEKGKLKS</sequence>
<feature type="chain" id="PRO_5002879598" description="Transmembrane protein" evidence="1">
    <location>
        <begin position="22"/>
        <end position="496"/>
    </location>
</feature>
<proteinExistence type="predicted"/>
<accession>B8R167</accession>
<keyword evidence="2" id="KW-0150">Chloroplast</keyword>
<evidence type="ECO:0000313" key="2">
    <source>
        <dbReference type="EMBL" id="ACI31238.1"/>
    </source>
</evidence>
<name>B8R167_VOLCA</name>
<protein>
    <recommendedName>
        <fullName evidence="3">Transmembrane protein</fullName>
    </recommendedName>
</protein>
<gene>
    <name evidence="2" type="primary">orf497</name>
</gene>
<organism evidence="2">
    <name type="scientific">Volvox carteri</name>
    <name type="common">Green alga</name>
    <dbReference type="NCBI Taxonomy" id="3067"/>
    <lineage>
        <taxon>Eukaryota</taxon>
        <taxon>Viridiplantae</taxon>
        <taxon>Chlorophyta</taxon>
        <taxon>core chlorophytes</taxon>
        <taxon>Chlorophyceae</taxon>
        <taxon>CS clade</taxon>
        <taxon>Chlamydomonadales</taxon>
        <taxon>Volvocaceae</taxon>
        <taxon>Volvox</taxon>
    </lineage>
</organism>